<dbReference type="Gene3D" id="3.30.450.20">
    <property type="entry name" value="PAS domain"/>
    <property type="match status" value="1"/>
</dbReference>
<sequence>MLATLGVAAAGLVLFTGDLLEGRLHERWRAERLSELSGLRAQLEGRLNGAINLTAGLVAHVAVHGGIGEEEFERLAAELMVERSLLRNITLAPGNVIGMVYPLRGNERAIGLDLLNHPVQGAATRRMLALNRPVLAGPVDLVQGGRALIHRVPIFLSPPDGPPRSGSYWGLMSTPIDFDGLLAQAGLTDPRLRFRIALRGVDGMGADGAVFWGDAALFDDRDAIALDIQVLNGSWRMAALPLDEPAVGNTVWAARAAAVLLVLVTLAMVLRLRSMDLRLTESEALHRELAEQIRDVLFRTDAAGRVIYLNPAWTQITGREVSTCLGYHWTELVEVEPGDGVRLRTAKLLSDARHDGGNTPALQNERVHLTDCDGTRRTLVVRAGVHRNPAGAVEGVVGIMVDISEQERLEARVRHLALHDSLTGLANRVLLASRFQQAAEFARRMGHRMAVLYLDLDGFKPINDGYGHETGDRVLCGIGERLQLSVRESDTVARVGGDEFVILLGQVLSVDDARAVALKVQDVLAPALVVGEQRFSVRASIGISVFPDHGGSLDELLRAADRAMYRVKSAAAGGHIGVIDA</sequence>
<evidence type="ECO:0000256" key="4">
    <source>
        <dbReference type="ARBA" id="ARBA00023136"/>
    </source>
</evidence>
<dbReference type="RefSeq" id="WP_011764185.1">
    <property type="nucleotide sequence ID" value="NC_008702.1"/>
</dbReference>
<dbReference type="eggNOG" id="COG2199">
    <property type="taxonomic scope" value="Bacteria"/>
</dbReference>
<dbReference type="GO" id="GO:0007165">
    <property type="term" value="P:signal transduction"/>
    <property type="evidence" value="ECO:0007669"/>
    <property type="project" value="UniProtKB-ARBA"/>
</dbReference>
<dbReference type="PROSITE" id="PS50839">
    <property type="entry name" value="CHASE"/>
    <property type="match status" value="1"/>
</dbReference>
<dbReference type="Pfam" id="PF00990">
    <property type="entry name" value="GGDEF"/>
    <property type="match status" value="1"/>
</dbReference>
<proteinExistence type="predicted"/>
<comment type="subcellular location">
    <subcellularLocation>
        <location evidence="1">Membrane</location>
    </subcellularLocation>
</comment>
<organism evidence="9 10">
    <name type="scientific">Azoarcus sp. (strain BH72)</name>
    <dbReference type="NCBI Taxonomy" id="418699"/>
    <lineage>
        <taxon>Bacteria</taxon>
        <taxon>Pseudomonadati</taxon>
        <taxon>Pseudomonadota</taxon>
        <taxon>Betaproteobacteria</taxon>
        <taxon>Rhodocyclales</taxon>
        <taxon>Zoogloeaceae</taxon>
        <taxon>Azoarcus</taxon>
    </lineage>
</organism>
<accession>A1K2L2</accession>
<evidence type="ECO:0000256" key="1">
    <source>
        <dbReference type="ARBA" id="ARBA00004370"/>
    </source>
</evidence>
<dbReference type="PANTHER" id="PTHR44757:SF2">
    <property type="entry name" value="BIOFILM ARCHITECTURE MAINTENANCE PROTEIN MBAA"/>
    <property type="match status" value="1"/>
</dbReference>
<feature type="domain" description="CHASE" evidence="7">
    <location>
        <begin position="96"/>
        <end position="189"/>
    </location>
</feature>
<dbReference type="CDD" id="cd00130">
    <property type="entry name" value="PAS"/>
    <property type="match status" value="1"/>
</dbReference>
<dbReference type="PROSITE" id="PS50113">
    <property type="entry name" value="PAC"/>
    <property type="match status" value="1"/>
</dbReference>
<evidence type="ECO:0000259" key="6">
    <source>
        <dbReference type="PROSITE" id="PS50113"/>
    </source>
</evidence>
<evidence type="ECO:0000256" key="3">
    <source>
        <dbReference type="ARBA" id="ARBA00022989"/>
    </source>
</evidence>
<dbReference type="Gene3D" id="3.30.450.350">
    <property type="entry name" value="CHASE domain"/>
    <property type="match status" value="1"/>
</dbReference>
<keyword evidence="2" id="KW-0812">Transmembrane</keyword>
<dbReference type="InterPro" id="IPR000700">
    <property type="entry name" value="PAS-assoc_C"/>
</dbReference>
<reference evidence="9 10" key="1">
    <citation type="journal article" date="2006" name="Nat. Biotechnol.">
        <title>Complete genome of the mutualistic, N2-fixing grass endophyte Azoarcus sp. strain BH72.</title>
        <authorList>
            <person name="Krause A."/>
            <person name="Ramakumar A."/>
            <person name="Bartels D."/>
            <person name="Battistoni F."/>
            <person name="Bekel T."/>
            <person name="Boch J."/>
            <person name="Boehm M."/>
            <person name="Friedrich F."/>
            <person name="Hurek T."/>
            <person name="Krause L."/>
            <person name="Linke B."/>
            <person name="McHardy A.C."/>
            <person name="Sarkar A."/>
            <person name="Schneiker S."/>
            <person name="Syed A.A."/>
            <person name="Thauer R."/>
            <person name="Vorhoelter F.-J."/>
            <person name="Weidner S."/>
            <person name="Puehler A."/>
            <person name="Reinhold-Hurek B."/>
            <person name="Kaiser O."/>
            <person name="Goesmann A."/>
        </authorList>
    </citation>
    <scope>NUCLEOTIDE SEQUENCE [LARGE SCALE GENOMIC DNA]</scope>
    <source>
        <strain evidence="9 10">BH72</strain>
    </source>
</reference>
<dbReference type="CDD" id="cd01949">
    <property type="entry name" value="GGDEF"/>
    <property type="match status" value="1"/>
</dbReference>
<feature type="domain" description="GGDEF" evidence="8">
    <location>
        <begin position="447"/>
        <end position="581"/>
    </location>
</feature>
<evidence type="ECO:0000313" key="9">
    <source>
        <dbReference type="EMBL" id="CAL93067.1"/>
    </source>
</evidence>
<dbReference type="HOGENOM" id="CLU_000445_134_2_4"/>
<dbReference type="PROSITE" id="PS50887">
    <property type="entry name" value="GGDEF"/>
    <property type="match status" value="1"/>
</dbReference>
<dbReference type="NCBIfam" id="TIGR00254">
    <property type="entry name" value="GGDEF"/>
    <property type="match status" value="1"/>
</dbReference>
<dbReference type="AlphaFoldDB" id="A1K2L2"/>
<keyword evidence="4" id="KW-0472">Membrane</keyword>
<dbReference type="PANTHER" id="PTHR44757">
    <property type="entry name" value="DIGUANYLATE CYCLASE DGCP"/>
    <property type="match status" value="1"/>
</dbReference>
<evidence type="ECO:0000259" key="7">
    <source>
        <dbReference type="PROSITE" id="PS50839"/>
    </source>
</evidence>
<feature type="domain" description="PAC" evidence="6">
    <location>
        <begin position="363"/>
        <end position="415"/>
    </location>
</feature>
<dbReference type="EMBL" id="AM406670">
    <property type="protein sequence ID" value="CAL93067.1"/>
    <property type="molecule type" value="Genomic_DNA"/>
</dbReference>
<protein>
    <submittedName>
        <fullName evidence="9">PAS/PAC/GGDEF-domain containing protein</fullName>
    </submittedName>
</protein>
<dbReference type="InterPro" id="IPR029787">
    <property type="entry name" value="Nucleotide_cyclase"/>
</dbReference>
<dbReference type="InterPro" id="IPR013656">
    <property type="entry name" value="PAS_4"/>
</dbReference>
<dbReference type="Proteomes" id="UP000002588">
    <property type="component" value="Chromosome"/>
</dbReference>
<dbReference type="InterPro" id="IPR052155">
    <property type="entry name" value="Biofilm_reg_signaling"/>
</dbReference>
<evidence type="ECO:0000313" key="10">
    <source>
        <dbReference type="Proteomes" id="UP000002588"/>
    </source>
</evidence>
<dbReference type="InterPro" id="IPR042240">
    <property type="entry name" value="CHASE_sf"/>
</dbReference>
<dbReference type="InterPro" id="IPR000160">
    <property type="entry name" value="GGDEF_dom"/>
</dbReference>
<dbReference type="SUPFAM" id="SSF55785">
    <property type="entry name" value="PYP-like sensor domain (PAS domain)"/>
    <property type="match status" value="1"/>
</dbReference>
<dbReference type="Pfam" id="PF08448">
    <property type="entry name" value="PAS_4"/>
    <property type="match status" value="1"/>
</dbReference>
<evidence type="ECO:0000259" key="5">
    <source>
        <dbReference type="PROSITE" id="PS50112"/>
    </source>
</evidence>
<dbReference type="InterPro" id="IPR006189">
    <property type="entry name" value="CHASE_dom"/>
</dbReference>
<dbReference type="STRING" id="62928.azo0450"/>
<dbReference type="PROSITE" id="PS50112">
    <property type="entry name" value="PAS"/>
    <property type="match status" value="1"/>
</dbReference>
<dbReference type="SUPFAM" id="SSF55073">
    <property type="entry name" value="Nucleotide cyclase"/>
    <property type="match status" value="1"/>
</dbReference>
<dbReference type="KEGG" id="azo:azo0450"/>
<dbReference type="InterPro" id="IPR000014">
    <property type="entry name" value="PAS"/>
</dbReference>
<gene>
    <name evidence="9" type="ordered locus">azo0450</name>
</gene>
<name>A1K2L2_AZOSB</name>
<dbReference type="eggNOG" id="COG3452">
    <property type="taxonomic scope" value="Bacteria"/>
</dbReference>
<dbReference type="SMART" id="SM01079">
    <property type="entry name" value="CHASE"/>
    <property type="match status" value="1"/>
</dbReference>
<feature type="domain" description="PAS" evidence="5">
    <location>
        <begin position="282"/>
        <end position="326"/>
    </location>
</feature>
<dbReference type="SMART" id="SM00267">
    <property type="entry name" value="GGDEF"/>
    <property type="match status" value="1"/>
</dbReference>
<dbReference type="SMART" id="SM00091">
    <property type="entry name" value="PAS"/>
    <property type="match status" value="1"/>
</dbReference>
<evidence type="ECO:0000259" key="8">
    <source>
        <dbReference type="PROSITE" id="PS50887"/>
    </source>
</evidence>
<dbReference type="GO" id="GO:0003824">
    <property type="term" value="F:catalytic activity"/>
    <property type="evidence" value="ECO:0007669"/>
    <property type="project" value="UniProtKB-ARBA"/>
</dbReference>
<dbReference type="InterPro" id="IPR043128">
    <property type="entry name" value="Rev_trsase/Diguanyl_cyclase"/>
</dbReference>
<evidence type="ECO:0000256" key="2">
    <source>
        <dbReference type="ARBA" id="ARBA00022692"/>
    </source>
</evidence>
<dbReference type="Pfam" id="PF03924">
    <property type="entry name" value="CHASE"/>
    <property type="match status" value="1"/>
</dbReference>
<dbReference type="NCBIfam" id="TIGR00229">
    <property type="entry name" value="sensory_box"/>
    <property type="match status" value="1"/>
</dbReference>
<dbReference type="Gene3D" id="3.30.70.270">
    <property type="match status" value="1"/>
</dbReference>
<dbReference type="InterPro" id="IPR035965">
    <property type="entry name" value="PAS-like_dom_sf"/>
</dbReference>
<keyword evidence="3" id="KW-1133">Transmembrane helix</keyword>
<dbReference type="GO" id="GO:0016020">
    <property type="term" value="C:membrane"/>
    <property type="evidence" value="ECO:0007669"/>
    <property type="project" value="UniProtKB-SubCell"/>
</dbReference>
<keyword evidence="10" id="KW-1185">Reference proteome</keyword>